<accession>A0A2G4R8W7</accession>
<gene>
    <name evidence="2" type="ORF">CSR02_14020</name>
</gene>
<keyword evidence="1" id="KW-0812">Transmembrane</keyword>
<sequence>MAFGTEVCHLATFYRLRYFHDNKWHANGSSADDIGKCRLFSSVLLLTGVVTAVVGDYAVQSASFKFRLFY</sequence>
<keyword evidence="1" id="KW-1133">Transmembrane helix</keyword>
<evidence type="ECO:0000313" key="2">
    <source>
        <dbReference type="EMBL" id="PHY93033.1"/>
    </source>
</evidence>
<reference evidence="2 3" key="1">
    <citation type="submission" date="2017-10" db="EMBL/GenBank/DDBJ databases">
        <title>Genomic analysis of the genus Acetobacter.</title>
        <authorList>
            <person name="Kim K.H."/>
            <person name="Chun B.H."/>
            <person name="Son A.R."/>
            <person name="Jeon C.O."/>
        </authorList>
    </citation>
    <scope>NUCLEOTIDE SEQUENCE [LARGE SCALE GENOMIC DNA]</scope>
    <source>
        <strain evidence="2 3">LHT 2458</strain>
    </source>
</reference>
<feature type="transmembrane region" description="Helical" evidence="1">
    <location>
        <begin position="39"/>
        <end position="59"/>
    </location>
</feature>
<protein>
    <submittedName>
        <fullName evidence="2">Uncharacterized protein</fullName>
    </submittedName>
</protein>
<name>A0A2G4R8W7_9PROT</name>
<dbReference type="EMBL" id="PEBQ01000177">
    <property type="protein sequence ID" value="PHY93033.1"/>
    <property type="molecule type" value="Genomic_DNA"/>
</dbReference>
<evidence type="ECO:0000313" key="3">
    <source>
        <dbReference type="Proteomes" id="UP000228751"/>
    </source>
</evidence>
<evidence type="ECO:0000256" key="1">
    <source>
        <dbReference type="SAM" id="Phobius"/>
    </source>
</evidence>
<keyword evidence="1" id="KW-0472">Membrane</keyword>
<dbReference type="AlphaFoldDB" id="A0A2G4R8W7"/>
<dbReference type="RefSeq" id="WP_099542070.1">
    <property type="nucleotide sequence ID" value="NZ_PEBQ01000177.1"/>
</dbReference>
<keyword evidence="3" id="KW-1185">Reference proteome</keyword>
<comment type="caution">
    <text evidence="2">The sequence shown here is derived from an EMBL/GenBank/DDBJ whole genome shotgun (WGS) entry which is preliminary data.</text>
</comment>
<dbReference type="Proteomes" id="UP000228751">
    <property type="component" value="Unassembled WGS sequence"/>
</dbReference>
<proteinExistence type="predicted"/>
<organism evidence="2 3">
    <name type="scientific">Acetobacter pomorum</name>
    <dbReference type="NCBI Taxonomy" id="65959"/>
    <lineage>
        <taxon>Bacteria</taxon>
        <taxon>Pseudomonadati</taxon>
        <taxon>Pseudomonadota</taxon>
        <taxon>Alphaproteobacteria</taxon>
        <taxon>Acetobacterales</taxon>
        <taxon>Acetobacteraceae</taxon>
        <taxon>Acetobacter</taxon>
    </lineage>
</organism>